<protein>
    <submittedName>
        <fullName evidence="11">Methyl-accepting chemotaxis protein</fullName>
    </submittedName>
</protein>
<dbReference type="EMBL" id="FOGT01000023">
    <property type="protein sequence ID" value="SES40075.1"/>
    <property type="molecule type" value="Genomic_DNA"/>
</dbReference>
<evidence type="ECO:0000256" key="6">
    <source>
        <dbReference type="PROSITE-ProRule" id="PRU00284"/>
    </source>
</evidence>
<organism evidence="11 12">
    <name type="scientific">Salipaludibacillus aurantiacus</name>
    <dbReference type="NCBI Taxonomy" id="1601833"/>
    <lineage>
        <taxon>Bacteria</taxon>
        <taxon>Bacillati</taxon>
        <taxon>Bacillota</taxon>
        <taxon>Bacilli</taxon>
        <taxon>Bacillales</taxon>
        <taxon>Bacillaceae</taxon>
    </lineage>
</organism>
<dbReference type="Proteomes" id="UP000198571">
    <property type="component" value="Unassembled WGS sequence"/>
</dbReference>
<proteinExistence type="inferred from homology"/>
<name>A0A1H9X1T8_9BACI</name>
<dbReference type="SMART" id="SM00283">
    <property type="entry name" value="MA"/>
    <property type="match status" value="1"/>
</dbReference>
<comment type="similarity">
    <text evidence="5">Belongs to the methyl-accepting chemotaxis (MCP) protein family.</text>
</comment>
<keyword evidence="12" id="KW-1185">Reference proteome</keyword>
<evidence type="ECO:0000256" key="7">
    <source>
        <dbReference type="SAM" id="Coils"/>
    </source>
</evidence>
<keyword evidence="7" id="KW-0175">Coiled coil</keyword>
<reference evidence="12" key="1">
    <citation type="submission" date="2016-10" db="EMBL/GenBank/DDBJ databases">
        <authorList>
            <person name="Varghese N."/>
            <person name="Submissions S."/>
        </authorList>
    </citation>
    <scope>NUCLEOTIDE SEQUENCE [LARGE SCALE GENOMIC DNA]</scope>
    <source>
        <strain evidence="12">S9</strain>
    </source>
</reference>
<dbReference type="SUPFAM" id="SSF158472">
    <property type="entry name" value="HAMP domain-like"/>
    <property type="match status" value="1"/>
</dbReference>
<dbReference type="PRINTS" id="PR00260">
    <property type="entry name" value="CHEMTRNSDUCR"/>
</dbReference>
<feature type="transmembrane region" description="Helical" evidence="8">
    <location>
        <begin position="12"/>
        <end position="34"/>
    </location>
</feature>
<gene>
    <name evidence="11" type="ORF">SAMN05518684_1234</name>
</gene>
<keyword evidence="2" id="KW-1003">Cell membrane</keyword>
<evidence type="ECO:0000313" key="12">
    <source>
        <dbReference type="Proteomes" id="UP000198571"/>
    </source>
</evidence>
<dbReference type="STRING" id="1601833.SAMN05518684_1234"/>
<dbReference type="OrthoDB" id="369835at2"/>
<dbReference type="PROSITE" id="PS50111">
    <property type="entry name" value="CHEMOTAXIS_TRANSDUC_2"/>
    <property type="match status" value="1"/>
</dbReference>
<dbReference type="RefSeq" id="WP_093055683.1">
    <property type="nucleotide sequence ID" value="NZ_FOGT01000023.1"/>
</dbReference>
<feature type="domain" description="Methyl-accepting transducer" evidence="9">
    <location>
        <begin position="275"/>
        <end position="546"/>
    </location>
</feature>
<feature type="coiled-coil region" evidence="7">
    <location>
        <begin position="297"/>
        <end position="324"/>
    </location>
</feature>
<dbReference type="CDD" id="cd06225">
    <property type="entry name" value="HAMP"/>
    <property type="match status" value="1"/>
</dbReference>
<dbReference type="SUPFAM" id="SSF58104">
    <property type="entry name" value="Methyl-accepting chemotaxis protein (MCP) signaling domain"/>
    <property type="match status" value="1"/>
</dbReference>
<dbReference type="GO" id="GO:0005886">
    <property type="term" value="C:plasma membrane"/>
    <property type="evidence" value="ECO:0007669"/>
    <property type="project" value="UniProtKB-SubCell"/>
</dbReference>
<evidence type="ECO:0000313" key="11">
    <source>
        <dbReference type="EMBL" id="SES40075.1"/>
    </source>
</evidence>
<keyword evidence="8" id="KW-1133">Transmembrane helix</keyword>
<comment type="subcellular location">
    <subcellularLocation>
        <location evidence="1">Cell membrane</location>
    </subcellularLocation>
</comment>
<dbReference type="InterPro" id="IPR003660">
    <property type="entry name" value="HAMP_dom"/>
</dbReference>
<evidence type="ECO:0000256" key="4">
    <source>
        <dbReference type="ARBA" id="ARBA00023224"/>
    </source>
</evidence>
<dbReference type="InterPro" id="IPR004089">
    <property type="entry name" value="MCPsignal_dom"/>
</dbReference>
<evidence type="ECO:0000256" key="3">
    <source>
        <dbReference type="ARBA" id="ARBA00023136"/>
    </source>
</evidence>
<accession>A0A1H9X1T8</accession>
<keyword evidence="4 6" id="KW-0807">Transducer</keyword>
<evidence type="ECO:0000256" key="8">
    <source>
        <dbReference type="SAM" id="Phobius"/>
    </source>
</evidence>
<dbReference type="SMART" id="SM00304">
    <property type="entry name" value="HAMP"/>
    <property type="match status" value="1"/>
</dbReference>
<dbReference type="CDD" id="cd11386">
    <property type="entry name" value="MCP_signal"/>
    <property type="match status" value="1"/>
</dbReference>
<sequence length="561" mass="60740">MLKRTPSLFKKILLGIMLPMLTFALLFSGIIYFFSGYLIDEYVIPSFEETLSAHMDMFTDDVDSDLIAAAHSGDTAALTELQAQLNAYKDYTGVENAYILGQEGSDEYIISLSDYEETMESYPFSPEMHAAMEGTPSMSEIYEDEFGTFKSFFMPVSGTDAIYGIDEDASFINQAYTIILIISLLLGAGMIAASMIISLFITRKISKPVSAMTVHAEKVAKGDLSVEDIKTESKDELGQLAHHFNQMVADLREMIQQVDDQATQVASTSEELSASSEETSVSVNQVTETIQMIASSSNDQQSRMEALNETSQALSEEMNAVTSEAVSTADISEKTSRAAKEGVSSIEKALSQMTQINDHVSESADVVTKLQEDSRAIGEIVTIITSIADQTNLLALNASIEAARAGENGKGFAVVADEVRKLAEESGDAANQIKQKIEQVQEQAVTSVEVMTKGYQAVKEGSSAVNEASHSFALIEQSAEESSVKVHGIQEAIKRMDAALSENVETIAELAGLANNVSGNIQSVSATSEEQTAIMQEIASASDSLSKMAEHLQKSIQRFEM</sequence>
<dbReference type="InterPro" id="IPR004090">
    <property type="entry name" value="Chemotax_Me-accpt_rcpt"/>
</dbReference>
<feature type="domain" description="HAMP" evidence="10">
    <location>
        <begin position="203"/>
        <end position="256"/>
    </location>
</feature>
<evidence type="ECO:0000259" key="10">
    <source>
        <dbReference type="PROSITE" id="PS50885"/>
    </source>
</evidence>
<dbReference type="Pfam" id="PF00015">
    <property type="entry name" value="MCPsignal"/>
    <property type="match status" value="1"/>
</dbReference>
<dbReference type="PANTHER" id="PTHR32089:SF112">
    <property type="entry name" value="LYSOZYME-LIKE PROTEIN-RELATED"/>
    <property type="match status" value="1"/>
</dbReference>
<keyword evidence="3 8" id="KW-0472">Membrane</keyword>
<evidence type="ECO:0000256" key="5">
    <source>
        <dbReference type="ARBA" id="ARBA00029447"/>
    </source>
</evidence>
<feature type="transmembrane region" description="Helical" evidence="8">
    <location>
        <begin position="175"/>
        <end position="202"/>
    </location>
</feature>
<evidence type="ECO:0000256" key="2">
    <source>
        <dbReference type="ARBA" id="ARBA00022475"/>
    </source>
</evidence>
<dbReference type="Pfam" id="PF00672">
    <property type="entry name" value="HAMP"/>
    <property type="match status" value="1"/>
</dbReference>
<dbReference type="AlphaFoldDB" id="A0A1H9X1T8"/>
<dbReference type="GO" id="GO:0006935">
    <property type="term" value="P:chemotaxis"/>
    <property type="evidence" value="ECO:0007669"/>
    <property type="project" value="InterPro"/>
</dbReference>
<dbReference type="PROSITE" id="PS50885">
    <property type="entry name" value="HAMP"/>
    <property type="match status" value="1"/>
</dbReference>
<evidence type="ECO:0000256" key="1">
    <source>
        <dbReference type="ARBA" id="ARBA00004236"/>
    </source>
</evidence>
<evidence type="ECO:0000259" key="9">
    <source>
        <dbReference type="PROSITE" id="PS50111"/>
    </source>
</evidence>
<dbReference type="PANTHER" id="PTHR32089">
    <property type="entry name" value="METHYL-ACCEPTING CHEMOTAXIS PROTEIN MCPB"/>
    <property type="match status" value="1"/>
</dbReference>
<dbReference type="GO" id="GO:0007165">
    <property type="term" value="P:signal transduction"/>
    <property type="evidence" value="ECO:0007669"/>
    <property type="project" value="UniProtKB-KW"/>
</dbReference>
<dbReference type="GO" id="GO:0004888">
    <property type="term" value="F:transmembrane signaling receptor activity"/>
    <property type="evidence" value="ECO:0007669"/>
    <property type="project" value="InterPro"/>
</dbReference>
<keyword evidence="8" id="KW-0812">Transmembrane</keyword>
<dbReference type="Gene3D" id="1.10.287.950">
    <property type="entry name" value="Methyl-accepting chemotaxis protein"/>
    <property type="match status" value="1"/>
</dbReference>
<dbReference type="Gene3D" id="6.10.340.10">
    <property type="match status" value="1"/>
</dbReference>